<dbReference type="Gene3D" id="2.40.100.10">
    <property type="entry name" value="Cyclophilin-like"/>
    <property type="match status" value="1"/>
</dbReference>
<dbReference type="SUPFAM" id="SSF50891">
    <property type="entry name" value="Cyclophilin-like"/>
    <property type="match status" value="1"/>
</dbReference>
<evidence type="ECO:0000256" key="2">
    <source>
        <dbReference type="ARBA" id="ARBA00007365"/>
    </source>
</evidence>
<evidence type="ECO:0000256" key="3">
    <source>
        <dbReference type="ARBA" id="ARBA00023242"/>
    </source>
</evidence>
<evidence type="ECO:0000256" key="5">
    <source>
        <dbReference type="ARBA" id="ARBA00042090"/>
    </source>
</evidence>
<dbReference type="GO" id="GO:0071013">
    <property type="term" value="C:catalytic step 2 spliceosome"/>
    <property type="evidence" value="ECO:0007669"/>
    <property type="project" value="TreeGrafter"/>
</dbReference>
<evidence type="ECO:0000256" key="1">
    <source>
        <dbReference type="ARBA" id="ARBA00004123"/>
    </source>
</evidence>
<keyword evidence="10" id="KW-1185">Reference proteome</keyword>
<dbReference type="PANTHER" id="PTHR45625">
    <property type="entry name" value="PEPTIDYL-PROLYL CIS-TRANS ISOMERASE-RELATED"/>
    <property type="match status" value="1"/>
</dbReference>
<keyword evidence="9" id="KW-0413">Isomerase</keyword>
<accession>A0A310S4Q0</accession>
<protein>
    <recommendedName>
        <fullName evidence="4">Spliceosome-associated protein CWC27 homolog</fullName>
    </recommendedName>
    <alternativeName>
        <fullName evidence="5">Probable inactive peptidyl-prolyl cis-trans isomerase CWC27 homolog</fullName>
    </alternativeName>
</protein>
<proteinExistence type="inferred from homology"/>
<dbReference type="PANTHER" id="PTHR45625:SF6">
    <property type="entry name" value="SPLICEOSOME-ASSOCIATED PROTEIN CWC27 HOMOLOG"/>
    <property type="match status" value="1"/>
</dbReference>
<comment type="subunit">
    <text evidence="6">Part of the activated spliceosome B/catalytic step 1 spliceosome, one of the forms of the spliceosome which has a well-formed active site but still cannot catalyze the branching reaction and is composed at least of 52 proteins, the U2, U5 and U6 snRNAs and the pre-mRNA. Recruited during early steps of activated spliceosome B maturation, it is probably one of the first proteins released from this complex as he matures to the spliceosome C complex. Component of the minor spliceosome, which splices U12-type introns.</text>
</comment>
<feature type="region of interest" description="Disordered" evidence="7">
    <location>
        <begin position="191"/>
        <end position="241"/>
    </location>
</feature>
<evidence type="ECO:0000313" key="9">
    <source>
        <dbReference type="EMBL" id="OAD52262.1"/>
    </source>
</evidence>
<reference evidence="9 10" key="1">
    <citation type="submission" date="2015-07" db="EMBL/GenBank/DDBJ databases">
        <title>The genome of Eufriesea mexicana.</title>
        <authorList>
            <person name="Pan H."/>
            <person name="Kapheim K."/>
        </authorList>
    </citation>
    <scope>NUCLEOTIDE SEQUENCE [LARGE SCALE GENOMIC DNA]</scope>
    <source>
        <strain evidence="9">0111107269</strain>
        <tissue evidence="9">Whole body</tissue>
    </source>
</reference>
<evidence type="ECO:0000259" key="8">
    <source>
        <dbReference type="PROSITE" id="PS50072"/>
    </source>
</evidence>
<dbReference type="PROSITE" id="PS50072">
    <property type="entry name" value="CSA_PPIASE_2"/>
    <property type="match status" value="1"/>
</dbReference>
<dbReference type="InterPro" id="IPR044666">
    <property type="entry name" value="Cyclophilin_A-like"/>
</dbReference>
<dbReference type="InterPro" id="IPR029000">
    <property type="entry name" value="Cyclophilin-like_dom_sf"/>
</dbReference>
<dbReference type="AlphaFoldDB" id="A0A310S4Q0"/>
<dbReference type="Proteomes" id="UP000250275">
    <property type="component" value="Unassembled WGS sequence"/>
</dbReference>
<comment type="similarity">
    <text evidence="2">Belongs to the cyclophilin-type PPIase family.</text>
</comment>
<keyword evidence="3" id="KW-0539">Nucleus</keyword>
<dbReference type="Pfam" id="PF00160">
    <property type="entry name" value="Pro_isomerase"/>
    <property type="match status" value="1"/>
</dbReference>
<comment type="subcellular location">
    <subcellularLocation>
        <location evidence="1">Nucleus</location>
    </subcellularLocation>
</comment>
<dbReference type="EMBL" id="KQ775287">
    <property type="protein sequence ID" value="OAD52262.1"/>
    <property type="molecule type" value="Genomic_DNA"/>
</dbReference>
<dbReference type="InterPro" id="IPR002130">
    <property type="entry name" value="Cyclophilin-type_PPIase_dom"/>
</dbReference>
<evidence type="ECO:0000256" key="4">
    <source>
        <dbReference type="ARBA" id="ARBA00040027"/>
    </source>
</evidence>
<feature type="domain" description="PPIase cyclophilin-type" evidence="8">
    <location>
        <begin position="39"/>
        <end position="164"/>
    </location>
</feature>
<organism evidence="9 10">
    <name type="scientific">Eufriesea mexicana</name>
    <dbReference type="NCBI Taxonomy" id="516756"/>
    <lineage>
        <taxon>Eukaryota</taxon>
        <taxon>Metazoa</taxon>
        <taxon>Ecdysozoa</taxon>
        <taxon>Arthropoda</taxon>
        <taxon>Hexapoda</taxon>
        <taxon>Insecta</taxon>
        <taxon>Pterygota</taxon>
        <taxon>Neoptera</taxon>
        <taxon>Endopterygota</taxon>
        <taxon>Hymenoptera</taxon>
        <taxon>Apocrita</taxon>
        <taxon>Aculeata</taxon>
        <taxon>Apoidea</taxon>
        <taxon>Anthophila</taxon>
        <taxon>Apidae</taxon>
        <taxon>Eufriesea</taxon>
    </lineage>
</organism>
<evidence type="ECO:0000313" key="10">
    <source>
        <dbReference type="Proteomes" id="UP000250275"/>
    </source>
</evidence>
<evidence type="ECO:0000256" key="6">
    <source>
        <dbReference type="ARBA" id="ARBA00046368"/>
    </source>
</evidence>
<feature type="compositionally biased region" description="Acidic residues" evidence="7">
    <location>
        <begin position="196"/>
        <end position="205"/>
    </location>
</feature>
<evidence type="ECO:0000256" key="7">
    <source>
        <dbReference type="SAM" id="MobiDB-lite"/>
    </source>
</evidence>
<dbReference type="GO" id="GO:0003755">
    <property type="term" value="F:peptidyl-prolyl cis-trans isomerase activity"/>
    <property type="evidence" value="ECO:0007669"/>
    <property type="project" value="InterPro"/>
</dbReference>
<gene>
    <name evidence="9" type="ORF">WN48_02254</name>
</gene>
<sequence length="241" mass="28067">MEYHQRRANRCRRIIFYSEKKLKQQYKYNDEAEVYKEKRVVPMKAVRREDAHYVELRNIKGAAYVSERRMCGIDKFHTRLRFCRRDLITMANAGKDDNGSQSFFSFSSTPTLQNKHTIFDKVTAETIYNMLKLEEALVDENDRSLCPPRLIKTIILNNPFSNIIPRIIVQESEEVKDNSKTETAAVKDSNLLSFGEEAEEDEEESVILNKKFSAVEPPGPPNKKTKKDCNSDWESENEVKT</sequence>
<name>A0A310S4Q0_9HYME</name>
<feature type="compositionally biased region" description="Acidic residues" evidence="7">
    <location>
        <begin position="231"/>
        <end position="241"/>
    </location>
</feature>